<accession>A0A8D8XI92</accession>
<feature type="transmembrane region" description="Helical" evidence="1">
    <location>
        <begin position="51"/>
        <end position="75"/>
    </location>
</feature>
<reference evidence="2" key="1">
    <citation type="submission" date="2021-05" db="EMBL/GenBank/DDBJ databases">
        <authorList>
            <person name="Alioto T."/>
            <person name="Alioto T."/>
            <person name="Gomez Garrido J."/>
        </authorList>
    </citation>
    <scope>NUCLEOTIDE SEQUENCE</scope>
</reference>
<feature type="transmembrane region" description="Helical" evidence="1">
    <location>
        <begin position="26"/>
        <end position="45"/>
    </location>
</feature>
<protein>
    <submittedName>
        <fullName evidence="2">Uncharacterized protein</fullName>
    </submittedName>
</protein>
<evidence type="ECO:0000256" key="1">
    <source>
        <dbReference type="SAM" id="Phobius"/>
    </source>
</evidence>
<keyword evidence="1" id="KW-0472">Membrane</keyword>
<organism evidence="2">
    <name type="scientific">Cacopsylla melanoneura</name>
    <dbReference type="NCBI Taxonomy" id="428564"/>
    <lineage>
        <taxon>Eukaryota</taxon>
        <taxon>Metazoa</taxon>
        <taxon>Ecdysozoa</taxon>
        <taxon>Arthropoda</taxon>
        <taxon>Hexapoda</taxon>
        <taxon>Insecta</taxon>
        <taxon>Pterygota</taxon>
        <taxon>Neoptera</taxon>
        <taxon>Paraneoptera</taxon>
        <taxon>Hemiptera</taxon>
        <taxon>Sternorrhyncha</taxon>
        <taxon>Psylloidea</taxon>
        <taxon>Psyllidae</taxon>
        <taxon>Psyllinae</taxon>
        <taxon>Cacopsylla</taxon>
    </lineage>
</organism>
<dbReference type="EMBL" id="HBUF01326226">
    <property type="protein sequence ID" value="CAG6695958.1"/>
    <property type="molecule type" value="Transcribed_RNA"/>
</dbReference>
<proteinExistence type="predicted"/>
<keyword evidence="1" id="KW-0812">Transmembrane</keyword>
<dbReference type="AlphaFoldDB" id="A0A8D8XI92"/>
<name>A0A8D8XI92_9HEMI</name>
<evidence type="ECO:0000313" key="2">
    <source>
        <dbReference type="EMBL" id="CAG6695959.1"/>
    </source>
</evidence>
<keyword evidence="1" id="KW-1133">Transmembrane helix</keyword>
<sequence length="99" mass="11797">MRNKLHSLLYTIIHIYHTNRMKDYKILLHLQVSFTNIILAIYLFLNLFMFGVLWVCLDISLGVQVSFIITIIFLFNRKLLGSSNFILLNCFEDRKKNEQ</sequence>
<dbReference type="EMBL" id="HBUF01326228">
    <property type="protein sequence ID" value="CAG6695959.1"/>
    <property type="molecule type" value="Transcribed_RNA"/>
</dbReference>